<keyword evidence="2" id="KW-1185">Reference proteome</keyword>
<keyword evidence="1" id="KW-0240">DNA-directed RNA polymerase</keyword>
<dbReference type="AlphaFoldDB" id="A0A0F3GT28"/>
<dbReference type="SUPFAM" id="SSF64484">
    <property type="entry name" value="beta and beta-prime subunits of DNA dependent RNA-polymerase"/>
    <property type="match status" value="1"/>
</dbReference>
<comment type="caution">
    <text evidence="1">The sequence shown here is derived from an EMBL/GenBank/DDBJ whole genome shotgun (WGS) entry which is preliminary data.</text>
</comment>
<accession>A0A0F3GT28</accession>
<keyword evidence="1" id="KW-0804">Transcription</keyword>
<evidence type="ECO:0000313" key="2">
    <source>
        <dbReference type="Proteomes" id="UP000033423"/>
    </source>
</evidence>
<feature type="non-terminal residue" evidence="1">
    <location>
        <position position="115"/>
    </location>
</feature>
<dbReference type="EMBL" id="LACI01001160">
    <property type="protein sequence ID" value="KJU85104.1"/>
    <property type="molecule type" value="Genomic_DNA"/>
</dbReference>
<dbReference type="Gene3D" id="3.90.1100.10">
    <property type="match status" value="1"/>
</dbReference>
<sequence length="115" mass="13418">MARALRERINLGKVKRKGEIPYLIEIQRQSYALFLQVDTPTDKRKNVGLEGAFRSVFPIIDYNEMASIEYLGYNMLDSKYRERECIDKGLTYSAPIKIKVKLNLWNNSEDGKKKL</sequence>
<evidence type="ECO:0000313" key="1">
    <source>
        <dbReference type="EMBL" id="KJU85104.1"/>
    </source>
</evidence>
<dbReference type="Proteomes" id="UP000033423">
    <property type="component" value="Unassembled WGS sequence"/>
</dbReference>
<dbReference type="GO" id="GO:0000428">
    <property type="term" value="C:DNA-directed RNA polymerase complex"/>
    <property type="evidence" value="ECO:0007669"/>
    <property type="project" value="UniProtKB-KW"/>
</dbReference>
<reference evidence="1 2" key="1">
    <citation type="submission" date="2015-02" db="EMBL/GenBank/DDBJ databases">
        <title>Single-cell genomics of uncultivated deep-branching MTB reveals a conserved set of magnetosome genes.</title>
        <authorList>
            <person name="Kolinko S."/>
            <person name="Richter M."/>
            <person name="Glockner F.O."/>
            <person name="Brachmann A."/>
            <person name="Schuler D."/>
        </authorList>
    </citation>
    <scope>NUCLEOTIDE SEQUENCE [LARGE SCALE GENOMIC DNA]</scope>
    <source>
        <strain evidence="1">TM-1</strain>
    </source>
</reference>
<proteinExistence type="predicted"/>
<protein>
    <submittedName>
        <fullName evidence="1">DNA-directed RNA polymerase subunit beta</fullName>
    </submittedName>
</protein>
<name>A0A0F3GT28_9BACT</name>
<organism evidence="1 2">
    <name type="scientific">Candidatus Magnetobacterium bavaricum</name>
    <dbReference type="NCBI Taxonomy" id="29290"/>
    <lineage>
        <taxon>Bacteria</taxon>
        <taxon>Pseudomonadati</taxon>
        <taxon>Nitrospirota</taxon>
        <taxon>Thermodesulfovibrionia</taxon>
        <taxon>Thermodesulfovibrionales</taxon>
        <taxon>Candidatus Magnetobacteriaceae</taxon>
        <taxon>Candidatus Magnetobacterium</taxon>
    </lineage>
</organism>
<gene>
    <name evidence="1" type="ORF">MBAV_002712</name>
</gene>